<organism evidence="1 2">
    <name type="scientific">Apibacter muscae</name>
    <dbReference type="NCBI Taxonomy" id="2509004"/>
    <lineage>
        <taxon>Bacteria</taxon>
        <taxon>Pseudomonadati</taxon>
        <taxon>Bacteroidota</taxon>
        <taxon>Flavobacteriia</taxon>
        <taxon>Flavobacteriales</taxon>
        <taxon>Weeksellaceae</taxon>
        <taxon>Apibacter</taxon>
    </lineage>
</organism>
<protein>
    <submittedName>
        <fullName evidence="1">Uncharacterized protein</fullName>
    </submittedName>
</protein>
<reference evidence="1 2" key="1">
    <citation type="submission" date="2019-02" db="EMBL/GenBank/DDBJ databases">
        <title>Apibacter muscae sp. nov.: a novel member of the house fly microbiota.</title>
        <authorList>
            <person name="Park R."/>
        </authorList>
    </citation>
    <scope>NUCLEOTIDE SEQUENCE [LARGE SCALE GENOMIC DNA]</scope>
    <source>
        <strain evidence="1 2">AL1</strain>
    </source>
</reference>
<evidence type="ECO:0000313" key="2">
    <source>
        <dbReference type="Proteomes" id="UP000319499"/>
    </source>
</evidence>
<name>A0A563DK03_9FLAO</name>
<dbReference type="RefSeq" id="WP_146291203.1">
    <property type="nucleotide sequence ID" value="NZ_SELH01000011.1"/>
</dbReference>
<accession>A0A563DK03</accession>
<proteinExistence type="predicted"/>
<comment type="caution">
    <text evidence="1">The sequence shown here is derived from an EMBL/GenBank/DDBJ whole genome shotgun (WGS) entry which is preliminary data.</text>
</comment>
<dbReference type="EMBL" id="SELH01000011">
    <property type="protein sequence ID" value="TWP30535.1"/>
    <property type="molecule type" value="Genomic_DNA"/>
</dbReference>
<dbReference type="AlphaFoldDB" id="A0A563DK03"/>
<sequence>MSTIIEKIKTFEDACKELNLNPKDFTITIPNEFSKHSEALTAHLKLVVITQALNEGWEPDWSNWDEYKYYPWFDMEDSASGGFSFGGYGDWNSISIVGSRLCFKSRELAEYAGKQFEGLYETYFVIKK</sequence>
<keyword evidence="2" id="KW-1185">Reference proteome</keyword>
<gene>
    <name evidence="1" type="ORF">ETU09_00610</name>
</gene>
<dbReference type="Proteomes" id="UP000319499">
    <property type="component" value="Unassembled WGS sequence"/>
</dbReference>
<dbReference type="OrthoDB" id="1038140at2"/>
<evidence type="ECO:0000313" key="1">
    <source>
        <dbReference type="EMBL" id="TWP30535.1"/>
    </source>
</evidence>